<dbReference type="RefSeq" id="WP_172396871.1">
    <property type="nucleotide sequence ID" value="NZ_JAJGTC010000046.1"/>
</dbReference>
<dbReference type="EMBL" id="MIMU01000084">
    <property type="protein sequence ID" value="OTA85350.1"/>
    <property type="molecule type" value="Genomic_DNA"/>
</dbReference>
<protein>
    <submittedName>
        <fullName evidence="1">Phage protein</fullName>
    </submittedName>
</protein>
<reference evidence="3 4" key="3">
    <citation type="submission" date="2016-09" db="EMBL/GenBank/DDBJ databases">
        <title>Lactobacillus reuteri KLR3006, genome sequencing and assembly.</title>
        <authorList>
            <person name="Lee J.-Y."/>
            <person name="Kim E.B."/>
            <person name="Choi Y.-J."/>
        </authorList>
    </citation>
    <scope>NUCLEOTIDE SEQUENCE [LARGE SCALE GENOMIC DNA]</scope>
    <source>
        <strain evidence="3 4">KLR3006</strain>
    </source>
</reference>
<sequence length="113" mass="12852">MAQLISIPIPEEQINSAVREAAKELGLVPKSDLKGITWDINEFRKQCCGGKSANWVRTFIFDEFPETDYENGGWCIAPHKQAGTKGTTIFAYEATRWMEAHKYDIDWNARLAN</sequence>
<name>A0A0U5JZ01_LIMRT</name>
<proteinExistence type="predicted"/>
<evidence type="ECO:0000313" key="3">
    <source>
        <dbReference type="EMBL" id="OTA91066.1"/>
    </source>
</evidence>
<gene>
    <name evidence="2" type="ORF">BHL82_00055</name>
    <name evidence="3" type="ORF">BHL83_11405</name>
    <name evidence="1" type="ORF">LRLP16767_LRLP167_00196</name>
</gene>
<reference evidence="1" key="1">
    <citation type="submission" date="2015-10" db="EMBL/GenBank/DDBJ databases">
        <authorList>
            <person name="Gilbert D.G."/>
        </authorList>
    </citation>
    <scope>NUCLEOTIDE SEQUENCE</scope>
    <source>
        <strain evidence="1">Lp167-67</strain>
    </source>
</reference>
<evidence type="ECO:0000313" key="5">
    <source>
        <dbReference type="Proteomes" id="UP000194286"/>
    </source>
</evidence>
<dbReference type="Proteomes" id="UP000194219">
    <property type="component" value="Unassembled WGS sequence"/>
</dbReference>
<organism evidence="1">
    <name type="scientific">Limosilactobacillus reuteri</name>
    <name type="common">Lactobacillus reuteri</name>
    <dbReference type="NCBI Taxonomy" id="1598"/>
    <lineage>
        <taxon>Bacteria</taxon>
        <taxon>Bacillati</taxon>
        <taxon>Bacillota</taxon>
        <taxon>Bacilli</taxon>
        <taxon>Lactobacillales</taxon>
        <taxon>Lactobacillaceae</taxon>
        <taxon>Limosilactobacillus</taxon>
    </lineage>
</organism>
<accession>A0A0U5JZ01</accession>
<dbReference type="Pfam" id="PF05595">
    <property type="entry name" value="DUF771"/>
    <property type="match status" value="1"/>
</dbReference>
<evidence type="ECO:0000313" key="1">
    <source>
        <dbReference type="EMBL" id="CUR41887.1"/>
    </source>
</evidence>
<dbReference type="InterPro" id="IPR008489">
    <property type="entry name" value="DUF771"/>
</dbReference>
<dbReference type="EMBL" id="LN887698">
    <property type="protein sequence ID" value="CUR41887.1"/>
    <property type="molecule type" value="Genomic_DNA"/>
</dbReference>
<evidence type="ECO:0000313" key="2">
    <source>
        <dbReference type="EMBL" id="OTA85350.1"/>
    </source>
</evidence>
<reference evidence="2 5" key="2">
    <citation type="submission" date="2016-09" db="EMBL/GenBank/DDBJ databases">
        <title>Lactobacillus reuteri KLR3005, genome sequencing and assembly.</title>
        <authorList>
            <person name="Lee J.-Y."/>
            <person name="Kim E.B."/>
            <person name="Choi Y.-J."/>
        </authorList>
    </citation>
    <scope>NUCLEOTIDE SEQUENCE [LARGE SCALE GENOMIC DNA]</scope>
    <source>
        <strain evidence="2 5">KLR3005</strain>
    </source>
</reference>
<dbReference type="AlphaFoldDB" id="A0A0U5JZ01"/>
<evidence type="ECO:0000313" key="4">
    <source>
        <dbReference type="Proteomes" id="UP000194219"/>
    </source>
</evidence>
<dbReference type="EMBL" id="MIMV01000072">
    <property type="protein sequence ID" value="OTA91066.1"/>
    <property type="molecule type" value="Genomic_DNA"/>
</dbReference>
<dbReference type="Proteomes" id="UP000194286">
    <property type="component" value="Unassembled WGS sequence"/>
</dbReference>